<evidence type="ECO:0000313" key="1">
    <source>
        <dbReference type="EMBL" id="AKK01910.1"/>
    </source>
</evidence>
<gene>
    <name evidence="1" type="ORF">CEPID_00060</name>
</gene>
<keyword evidence="2" id="KW-1185">Reference proteome</keyword>
<accession>A0A0G3GMY7</accession>
<protein>
    <submittedName>
        <fullName evidence="1">Uncharacterized protein</fullName>
    </submittedName>
</protein>
<evidence type="ECO:0000313" key="2">
    <source>
        <dbReference type="Proteomes" id="UP000035368"/>
    </source>
</evidence>
<dbReference type="Proteomes" id="UP000035368">
    <property type="component" value="Chromosome"/>
</dbReference>
<dbReference type="PATRIC" id="fig|1050174.4.peg.14"/>
<dbReference type="STRING" id="1050174.CEPID_00060"/>
<proteinExistence type="predicted"/>
<organism evidence="1 2">
    <name type="scientific">Corynebacterium epidermidicanis</name>
    <dbReference type="NCBI Taxonomy" id="1050174"/>
    <lineage>
        <taxon>Bacteria</taxon>
        <taxon>Bacillati</taxon>
        <taxon>Actinomycetota</taxon>
        <taxon>Actinomycetes</taxon>
        <taxon>Mycobacteriales</taxon>
        <taxon>Corynebacteriaceae</taxon>
        <taxon>Corynebacterium</taxon>
    </lineage>
</organism>
<dbReference type="AlphaFoldDB" id="A0A0G3GMY7"/>
<name>A0A0G3GMY7_9CORY</name>
<sequence length="81" mass="8482">MDAEYALVLADEVASLTGASIRSLPALVSVAALVGATIGGVPVFRNSESQREAVFSACEKLRPLSSHNDVLAHVLVAYAER</sequence>
<dbReference type="RefSeq" id="WP_047239239.1">
    <property type="nucleotide sequence ID" value="NZ_CP011541.1"/>
</dbReference>
<dbReference type="KEGG" id="cei:CEPID_00060"/>
<reference evidence="1 2" key="1">
    <citation type="submission" date="2015-05" db="EMBL/GenBank/DDBJ databases">
        <title>Complete genome sequence of Corynebacterium epidermidicanis DSM 45586, isolated from the skin of a dog suffering from pruritus.</title>
        <authorList>
            <person name="Ruckert C."/>
            <person name="Albersmeier A."/>
            <person name="Winkler A."/>
            <person name="Tauch A."/>
        </authorList>
    </citation>
    <scope>NUCLEOTIDE SEQUENCE [LARGE SCALE GENOMIC DNA]</scope>
    <source>
        <strain evidence="1 2">DSM 45586</strain>
    </source>
</reference>
<dbReference type="EMBL" id="CP011541">
    <property type="protein sequence ID" value="AKK01910.1"/>
    <property type="molecule type" value="Genomic_DNA"/>
</dbReference>